<dbReference type="EnsemblPlants" id="AVESA.00010b.r2.5CG0896620.1">
    <property type="protein sequence ID" value="AVESA.00010b.r2.5CG0896620.1.CDS"/>
    <property type="gene ID" value="AVESA.00010b.r2.5CG0896620"/>
</dbReference>
<accession>A0ACD5Y365</accession>
<evidence type="ECO:0000313" key="1">
    <source>
        <dbReference type="EnsemblPlants" id="AVESA.00010b.r2.5CG0896620.1.CDS"/>
    </source>
</evidence>
<organism evidence="1 2">
    <name type="scientific">Avena sativa</name>
    <name type="common">Oat</name>
    <dbReference type="NCBI Taxonomy" id="4498"/>
    <lineage>
        <taxon>Eukaryota</taxon>
        <taxon>Viridiplantae</taxon>
        <taxon>Streptophyta</taxon>
        <taxon>Embryophyta</taxon>
        <taxon>Tracheophyta</taxon>
        <taxon>Spermatophyta</taxon>
        <taxon>Magnoliopsida</taxon>
        <taxon>Liliopsida</taxon>
        <taxon>Poales</taxon>
        <taxon>Poaceae</taxon>
        <taxon>BOP clade</taxon>
        <taxon>Pooideae</taxon>
        <taxon>Poodae</taxon>
        <taxon>Poeae</taxon>
        <taxon>Poeae Chloroplast Group 1 (Aveneae type)</taxon>
        <taxon>Aveninae</taxon>
        <taxon>Avena</taxon>
    </lineage>
</organism>
<keyword evidence="2" id="KW-1185">Reference proteome</keyword>
<reference evidence="1" key="1">
    <citation type="submission" date="2021-05" db="EMBL/GenBank/DDBJ databases">
        <authorList>
            <person name="Scholz U."/>
            <person name="Mascher M."/>
            <person name="Fiebig A."/>
        </authorList>
    </citation>
    <scope>NUCLEOTIDE SEQUENCE [LARGE SCALE GENOMIC DNA]</scope>
</reference>
<protein>
    <submittedName>
        <fullName evidence="1">Uncharacterized protein</fullName>
    </submittedName>
</protein>
<evidence type="ECO:0000313" key="2">
    <source>
        <dbReference type="Proteomes" id="UP001732700"/>
    </source>
</evidence>
<proteinExistence type="predicted"/>
<dbReference type="Proteomes" id="UP001732700">
    <property type="component" value="Chromosome 5C"/>
</dbReference>
<name>A0ACD5Y365_AVESA</name>
<sequence>MSSRERGGVRRGRGRGRAVVAETYMDYHETSVPSSPSTISDREDNVEFTPEQAPVACYVGPMEPASNTLLNPKINHRSDAIFGDQAVEQLKLRHHKPLKFHERYRPYLRDAGLLGLSQICQKMPQLDKALITALVERWRPETHSFHFASGEITVTLQDVAMLFALPIDGRPVCSTTDHDYGQMVVDCLGHDPRGLSMPGKSFLHYKWLKKHFYELPEGADDQTVQRHVRAYILSLLCGVLFPDGTGRMSLIYLPLIADLSLVGTYSWGSAALAFLYRALCSVSSSHNIKNIGGSLLLLQLWSWEHSHVGRPLARSSPSMVTDIPQDLPPIGFRWVGARAQSENATRCLKQYRDELNLQRADQLKWEPYMLIESSSLPPLCTKDADLWITQAPLINFPIVEMYLPERVMRQFGLRQCIPPPFRPTLQTLHRISRRGRERENWEETHHEYIQEWEARRHRIFREAEQYDLSSYDEYLQWYSGATRRYLVPSTSDDAEAGLSSPPDDSSDLQYKAKSPMIRKAVDKLHVMMKRAKTAMSSTADAATQALVFEFLHGFEDVLHDLGEMKEKSGAEASPFDSAVGSHVDSAATHDEPLLLPEAEQTILSDNQEVQYQEDFNEDLHTVEHATLALGTMDEENHCSNNLLLGVEENYGSASLAIENCETADFVIPQHSEDVDQAGHPAEIDHSLLSMEPTPLSEENDGVDSAPSSGPSSLALAATYDPSTQGAEPCFPQRQTGSGSETYGCGGKQL</sequence>
<reference evidence="1" key="2">
    <citation type="submission" date="2025-09" db="UniProtKB">
        <authorList>
            <consortium name="EnsemblPlants"/>
        </authorList>
    </citation>
    <scope>IDENTIFICATION</scope>
</reference>